<sequence>MTNTQIPLASSAPPSPWAQATASADTKAARSLSPAAASDPQPELSGNGFTYRHDWGARRGQWVLRLNWAAVTPQSRVLVAAAEGAAGGPDAGKLVGSARFTVHNVAPRAGGVDIWVDIEWSADISLHVDYLVVNP</sequence>
<organism evidence="2 3">
    <name type="scientific">Massilia phyllostachyos</name>
    <dbReference type="NCBI Taxonomy" id="2898585"/>
    <lineage>
        <taxon>Bacteria</taxon>
        <taxon>Pseudomonadati</taxon>
        <taxon>Pseudomonadota</taxon>
        <taxon>Betaproteobacteria</taxon>
        <taxon>Burkholderiales</taxon>
        <taxon>Oxalobacteraceae</taxon>
        <taxon>Telluria group</taxon>
        <taxon>Massilia</taxon>
    </lineage>
</organism>
<accession>A0ABS8Q9S1</accession>
<proteinExistence type="predicted"/>
<dbReference type="Proteomes" id="UP001179361">
    <property type="component" value="Unassembled WGS sequence"/>
</dbReference>
<reference evidence="2" key="1">
    <citation type="submission" date="2021-11" db="EMBL/GenBank/DDBJ databases">
        <title>The complete genome of Massilia sp sp. G4R7.</title>
        <authorList>
            <person name="Liu L."/>
            <person name="Yue J."/>
            <person name="Yuan J."/>
            <person name="Yang F."/>
            <person name="Li L."/>
        </authorList>
    </citation>
    <scope>NUCLEOTIDE SEQUENCE</scope>
    <source>
        <strain evidence="2">G4R7</strain>
    </source>
</reference>
<comment type="caution">
    <text evidence="2">The sequence shown here is derived from an EMBL/GenBank/DDBJ whole genome shotgun (WGS) entry which is preliminary data.</text>
</comment>
<dbReference type="RefSeq" id="WP_231059791.1">
    <property type="nucleotide sequence ID" value="NZ_JAJNOC010000007.1"/>
</dbReference>
<dbReference type="EMBL" id="JAJNOC010000007">
    <property type="protein sequence ID" value="MCD2518505.1"/>
    <property type="molecule type" value="Genomic_DNA"/>
</dbReference>
<protein>
    <submittedName>
        <fullName evidence="2">Uncharacterized protein</fullName>
    </submittedName>
</protein>
<feature type="region of interest" description="Disordered" evidence="1">
    <location>
        <begin position="1"/>
        <end position="50"/>
    </location>
</feature>
<keyword evidence="3" id="KW-1185">Reference proteome</keyword>
<evidence type="ECO:0000256" key="1">
    <source>
        <dbReference type="SAM" id="MobiDB-lite"/>
    </source>
</evidence>
<name>A0ABS8Q9S1_9BURK</name>
<evidence type="ECO:0000313" key="2">
    <source>
        <dbReference type="EMBL" id="MCD2518505.1"/>
    </source>
</evidence>
<feature type="compositionally biased region" description="Low complexity" evidence="1">
    <location>
        <begin position="7"/>
        <end position="26"/>
    </location>
</feature>
<gene>
    <name evidence="2" type="ORF">LQ564_19565</name>
</gene>
<evidence type="ECO:0000313" key="3">
    <source>
        <dbReference type="Proteomes" id="UP001179361"/>
    </source>
</evidence>